<dbReference type="Pfam" id="PF05175">
    <property type="entry name" value="MTS"/>
    <property type="match status" value="1"/>
</dbReference>
<name>A0AAV1I9A7_9CHLO</name>
<sequence length="377" mass="40867">MISSMGLIRVLSQPCTHHAQRLSRSGSIAYQIRRKITAQHAVLSESPVTHVTKASELKTWVTRQRSALPYVGAELEKTQDGPNAEELEAELGWLLDDAIEGISGAEKSILHGKKMSSVLVLGRSDAEQLSVSMRINLGELDRLWQQRIRERVPLQYLTGAAHWRDLVLAVGPGVLIPRPETELLIDFAEEAMKSQNRPPDGPWADLGSGSGALAIALARALPKGTQVYAVEKSAQAAPWARKNVERYSLQASVQVVEGSWLEPLQHLHGKLAGVLCNPPYIPSSAVFNLQEEVSRHEPASALDGGPAGGSRDLLQICKQTGPMLAEGGLLGLETMGGDQACEVAECLRDTDLFEAVSLRNDFRGVQRFVTAQRAAGV</sequence>
<dbReference type="GO" id="GO:0032259">
    <property type="term" value="P:methylation"/>
    <property type="evidence" value="ECO:0007669"/>
    <property type="project" value="UniProtKB-KW"/>
</dbReference>
<accession>A0AAV1I9A7</accession>
<keyword evidence="6" id="KW-1185">Reference proteome</keyword>
<dbReference type="PANTHER" id="PTHR47441:SF3">
    <property type="entry name" value="RELEASE FACTOR GLUTAMINE METHYLTRANSFERASE"/>
    <property type="match status" value="1"/>
</dbReference>
<dbReference type="Proteomes" id="UP001314263">
    <property type="component" value="Unassembled WGS sequence"/>
</dbReference>
<dbReference type="GO" id="GO:0008757">
    <property type="term" value="F:S-adenosylmethionine-dependent methyltransferase activity"/>
    <property type="evidence" value="ECO:0007669"/>
    <property type="project" value="UniProtKB-ARBA"/>
</dbReference>
<dbReference type="InterPro" id="IPR002052">
    <property type="entry name" value="DNA_methylase_N6_adenine_CS"/>
</dbReference>
<dbReference type="GO" id="GO:0008276">
    <property type="term" value="F:protein methyltransferase activity"/>
    <property type="evidence" value="ECO:0007669"/>
    <property type="project" value="InterPro"/>
</dbReference>
<evidence type="ECO:0000313" key="5">
    <source>
        <dbReference type="EMBL" id="CAK0783677.1"/>
    </source>
</evidence>
<dbReference type="Gene3D" id="3.40.50.150">
    <property type="entry name" value="Vaccinia Virus protein VP39"/>
    <property type="match status" value="1"/>
</dbReference>
<dbReference type="NCBIfam" id="TIGR00536">
    <property type="entry name" value="hemK_fam"/>
    <property type="match status" value="1"/>
</dbReference>
<organism evidence="5 6">
    <name type="scientific">Coccomyxa viridis</name>
    <dbReference type="NCBI Taxonomy" id="1274662"/>
    <lineage>
        <taxon>Eukaryota</taxon>
        <taxon>Viridiplantae</taxon>
        <taxon>Chlorophyta</taxon>
        <taxon>core chlorophytes</taxon>
        <taxon>Trebouxiophyceae</taxon>
        <taxon>Trebouxiophyceae incertae sedis</taxon>
        <taxon>Coccomyxaceae</taxon>
        <taxon>Coccomyxa</taxon>
    </lineage>
</organism>
<dbReference type="InterPro" id="IPR007848">
    <property type="entry name" value="Small_mtfrase_dom"/>
</dbReference>
<keyword evidence="3" id="KW-0949">S-adenosyl-L-methionine</keyword>
<dbReference type="InterPro" id="IPR004556">
    <property type="entry name" value="HemK-like"/>
</dbReference>
<dbReference type="PANTHER" id="PTHR47441">
    <property type="match status" value="1"/>
</dbReference>
<dbReference type="InterPro" id="IPR052663">
    <property type="entry name" value="RF_glutamine_MTase_cyano"/>
</dbReference>
<comment type="caution">
    <text evidence="5">The sequence shown here is derived from an EMBL/GenBank/DDBJ whole genome shotgun (WGS) entry which is preliminary data.</text>
</comment>
<gene>
    <name evidence="5" type="ORF">CVIRNUC_006876</name>
</gene>
<evidence type="ECO:0000256" key="2">
    <source>
        <dbReference type="ARBA" id="ARBA00022679"/>
    </source>
</evidence>
<reference evidence="5 6" key="1">
    <citation type="submission" date="2023-10" db="EMBL/GenBank/DDBJ databases">
        <authorList>
            <person name="Maclean D."/>
            <person name="Macfadyen A."/>
        </authorList>
    </citation>
    <scope>NUCLEOTIDE SEQUENCE [LARGE SCALE GENOMIC DNA]</scope>
</reference>
<dbReference type="CDD" id="cd02440">
    <property type="entry name" value="AdoMet_MTases"/>
    <property type="match status" value="1"/>
</dbReference>
<protein>
    <recommendedName>
        <fullName evidence="4">Methyltransferase small domain-containing protein</fullName>
    </recommendedName>
</protein>
<feature type="domain" description="Methyltransferase small" evidence="4">
    <location>
        <begin position="199"/>
        <end position="282"/>
    </location>
</feature>
<keyword evidence="2" id="KW-0808">Transferase</keyword>
<keyword evidence="1" id="KW-0489">Methyltransferase</keyword>
<dbReference type="EMBL" id="CAUYUE010000009">
    <property type="protein sequence ID" value="CAK0783677.1"/>
    <property type="molecule type" value="Genomic_DNA"/>
</dbReference>
<dbReference type="GO" id="GO:0003676">
    <property type="term" value="F:nucleic acid binding"/>
    <property type="evidence" value="ECO:0007669"/>
    <property type="project" value="InterPro"/>
</dbReference>
<evidence type="ECO:0000259" key="4">
    <source>
        <dbReference type="Pfam" id="PF05175"/>
    </source>
</evidence>
<dbReference type="AlphaFoldDB" id="A0AAV1I9A7"/>
<evidence type="ECO:0000256" key="3">
    <source>
        <dbReference type="ARBA" id="ARBA00022691"/>
    </source>
</evidence>
<proteinExistence type="predicted"/>
<dbReference type="InterPro" id="IPR029063">
    <property type="entry name" value="SAM-dependent_MTases_sf"/>
</dbReference>
<evidence type="ECO:0000256" key="1">
    <source>
        <dbReference type="ARBA" id="ARBA00022603"/>
    </source>
</evidence>
<dbReference type="PROSITE" id="PS00092">
    <property type="entry name" value="N6_MTASE"/>
    <property type="match status" value="1"/>
</dbReference>
<dbReference type="SUPFAM" id="SSF53335">
    <property type="entry name" value="S-adenosyl-L-methionine-dependent methyltransferases"/>
    <property type="match status" value="1"/>
</dbReference>
<evidence type="ECO:0000313" key="6">
    <source>
        <dbReference type="Proteomes" id="UP001314263"/>
    </source>
</evidence>